<proteinExistence type="predicted"/>
<comment type="caution">
    <text evidence="1">The sequence shown here is derived from an EMBL/GenBank/DDBJ whole genome shotgun (WGS) entry which is preliminary data.</text>
</comment>
<organism evidence="1">
    <name type="scientific">marine sediment metagenome</name>
    <dbReference type="NCBI Taxonomy" id="412755"/>
    <lineage>
        <taxon>unclassified sequences</taxon>
        <taxon>metagenomes</taxon>
        <taxon>ecological metagenomes</taxon>
    </lineage>
</organism>
<evidence type="ECO:0000313" key="1">
    <source>
        <dbReference type="EMBL" id="GAG57212.1"/>
    </source>
</evidence>
<name>X0ZGA8_9ZZZZ</name>
<accession>X0ZGA8</accession>
<gene>
    <name evidence="1" type="ORF">S01H4_16826</name>
</gene>
<dbReference type="EMBL" id="BART01007392">
    <property type="protein sequence ID" value="GAG57212.1"/>
    <property type="molecule type" value="Genomic_DNA"/>
</dbReference>
<sequence>MEKLEGAIREALLDDKLPCTRAFAVSEERGVSPRLVGREATRLGIRISRCQLGLFGYNDLGNKRIVKPAEEVSAELKAAIASRLAAKKLPCKAAWEIASEFKLSRLEVSSAVEALKIRFSDC</sequence>
<reference evidence="1" key="1">
    <citation type="journal article" date="2014" name="Front. Microbiol.">
        <title>High frequency of phylogenetically diverse reductive dehalogenase-homologous genes in deep subseafloor sedimentary metagenomes.</title>
        <authorList>
            <person name="Kawai M."/>
            <person name="Futagami T."/>
            <person name="Toyoda A."/>
            <person name="Takaki Y."/>
            <person name="Nishi S."/>
            <person name="Hori S."/>
            <person name="Arai W."/>
            <person name="Tsubouchi T."/>
            <person name="Morono Y."/>
            <person name="Uchiyama I."/>
            <person name="Ito T."/>
            <person name="Fujiyama A."/>
            <person name="Inagaki F."/>
            <person name="Takami H."/>
        </authorList>
    </citation>
    <scope>NUCLEOTIDE SEQUENCE</scope>
    <source>
        <strain evidence="1">Expedition CK06-06</strain>
    </source>
</reference>
<feature type="non-terminal residue" evidence="1">
    <location>
        <position position="122"/>
    </location>
</feature>
<protein>
    <submittedName>
        <fullName evidence="1">Uncharacterized protein</fullName>
    </submittedName>
</protein>
<dbReference type="AlphaFoldDB" id="X0ZGA8"/>